<feature type="transmembrane region" description="Helical" evidence="10">
    <location>
        <begin position="47"/>
        <end position="68"/>
    </location>
</feature>
<evidence type="ECO:0000259" key="11">
    <source>
        <dbReference type="PROSITE" id="PS50850"/>
    </source>
</evidence>
<evidence type="ECO:0000256" key="8">
    <source>
        <dbReference type="ARBA" id="ARBA00023136"/>
    </source>
</evidence>
<keyword evidence="7 10" id="KW-1133">Transmembrane helix</keyword>
<dbReference type="Proteomes" id="UP000254554">
    <property type="component" value="Unassembled WGS sequence"/>
</dbReference>
<keyword evidence="4" id="KW-1003">Cell membrane</keyword>
<evidence type="ECO:0000256" key="4">
    <source>
        <dbReference type="ARBA" id="ARBA00022475"/>
    </source>
</evidence>
<evidence type="ECO:0000256" key="5">
    <source>
        <dbReference type="ARBA" id="ARBA00022692"/>
    </source>
</evidence>
<keyword evidence="5 10" id="KW-0812">Transmembrane</keyword>
<dbReference type="OrthoDB" id="3690818at2"/>
<accession>A0A377G789</accession>
<keyword evidence="6" id="KW-0769">Symport</keyword>
<feature type="transmembrane region" description="Helical" evidence="10">
    <location>
        <begin position="7"/>
        <end position="27"/>
    </location>
</feature>
<dbReference type="RefSeq" id="WP_019349899.1">
    <property type="nucleotide sequence ID" value="NZ_JAPHOS010000001.1"/>
</dbReference>
<evidence type="ECO:0000256" key="9">
    <source>
        <dbReference type="SAM" id="MobiDB-lite"/>
    </source>
</evidence>
<dbReference type="GeneID" id="93292711"/>
<sequence length="438" mass="48424">MDKKEILISTIGNTIEWFDLGIFIFMVPIIGPKFFPQDAAISSTIEALIVFAIGFLCRPVGGILFGYLGDTQGRAKTLRISILVITLSTLSIGLIPSYEEIGVSASIIFILLRLLQGLSIGGEYSGTMIYLAESASPKNRGFITSFAASGANLGFLFATVIFMMMNCLWTAETINEWAWRIPFLIIGLPGSLIIFYRFQLPETAVYSALKSMHQLEQVPLLTAMKFAPLQLIKILGLTCMSASFYYFFVLYITTYVEHYLGFSKDLALIFQSAVLVIMLFAIPVGAIFGDYYSRKKMMIITTSIMLLFIFPCYYLFQSQSLLLTALGIGIATMISSFDQGNTLTAIVENCPENVRYSGIAFAYNLGNALFGSTIPLFATLLIEYISPIAPYYYLFFMTLIGLTTIMTLLSKNQSMSSVLSPDTLNSQDAPPSYAPQPD</sequence>
<keyword evidence="8 10" id="KW-0472">Membrane</keyword>
<keyword evidence="13" id="KW-1185">Reference proteome</keyword>
<dbReference type="InterPro" id="IPR051084">
    <property type="entry name" value="H+-coupled_symporters"/>
</dbReference>
<feature type="transmembrane region" description="Helical" evidence="10">
    <location>
        <begin position="177"/>
        <end position="196"/>
    </location>
</feature>
<evidence type="ECO:0000256" key="1">
    <source>
        <dbReference type="ARBA" id="ARBA00004651"/>
    </source>
</evidence>
<feature type="domain" description="Major facilitator superfamily (MFS) profile" evidence="11">
    <location>
        <begin position="5"/>
        <end position="413"/>
    </location>
</feature>
<evidence type="ECO:0000256" key="10">
    <source>
        <dbReference type="SAM" id="Phobius"/>
    </source>
</evidence>
<dbReference type="Pfam" id="PF07690">
    <property type="entry name" value="MFS_1"/>
    <property type="match status" value="1"/>
</dbReference>
<feature type="transmembrane region" description="Helical" evidence="10">
    <location>
        <begin position="142"/>
        <end position="165"/>
    </location>
</feature>
<dbReference type="GO" id="GO:0015293">
    <property type="term" value="F:symporter activity"/>
    <property type="evidence" value="ECO:0007669"/>
    <property type="project" value="UniProtKB-KW"/>
</dbReference>
<dbReference type="InterPro" id="IPR005829">
    <property type="entry name" value="Sugar_transporter_CS"/>
</dbReference>
<evidence type="ECO:0000256" key="7">
    <source>
        <dbReference type="ARBA" id="ARBA00022989"/>
    </source>
</evidence>
<dbReference type="PANTHER" id="PTHR43528">
    <property type="entry name" value="ALPHA-KETOGLUTARATE PERMEASE"/>
    <property type="match status" value="1"/>
</dbReference>
<dbReference type="PROSITE" id="PS00217">
    <property type="entry name" value="SUGAR_TRANSPORT_2"/>
    <property type="match status" value="1"/>
</dbReference>
<keyword evidence="3" id="KW-0813">Transport</keyword>
<evidence type="ECO:0000313" key="12">
    <source>
        <dbReference type="EMBL" id="STO20603.1"/>
    </source>
</evidence>
<dbReference type="AlphaFoldDB" id="A0A377G789"/>
<dbReference type="SUPFAM" id="SSF103473">
    <property type="entry name" value="MFS general substrate transporter"/>
    <property type="match status" value="1"/>
</dbReference>
<feature type="transmembrane region" description="Helical" evidence="10">
    <location>
        <begin position="77"/>
        <end position="95"/>
    </location>
</feature>
<protein>
    <submittedName>
        <fullName evidence="12">Proline porter II</fullName>
    </submittedName>
</protein>
<feature type="transmembrane region" description="Helical" evidence="10">
    <location>
        <begin position="234"/>
        <end position="256"/>
    </location>
</feature>
<feature type="transmembrane region" description="Helical" evidence="10">
    <location>
        <begin position="361"/>
        <end position="385"/>
    </location>
</feature>
<reference evidence="12 13" key="1">
    <citation type="submission" date="2018-06" db="EMBL/GenBank/DDBJ databases">
        <authorList>
            <consortium name="Pathogen Informatics"/>
            <person name="Doyle S."/>
        </authorList>
    </citation>
    <scope>NUCLEOTIDE SEQUENCE [LARGE SCALE GENOMIC DNA]</scope>
    <source>
        <strain evidence="12 13">NCTC11370</strain>
    </source>
</reference>
<dbReference type="InterPro" id="IPR036259">
    <property type="entry name" value="MFS_trans_sf"/>
</dbReference>
<dbReference type="PANTHER" id="PTHR43528:SF1">
    <property type="entry name" value="ALPHA-KETOGLUTARATE PERMEASE"/>
    <property type="match status" value="1"/>
</dbReference>
<feature type="compositionally biased region" description="Polar residues" evidence="9">
    <location>
        <begin position="419"/>
        <end position="429"/>
    </location>
</feature>
<dbReference type="PROSITE" id="PS50850">
    <property type="entry name" value="MFS"/>
    <property type="match status" value="1"/>
</dbReference>
<evidence type="ECO:0000256" key="2">
    <source>
        <dbReference type="ARBA" id="ARBA00008240"/>
    </source>
</evidence>
<dbReference type="STRING" id="1094715.GCA_000236165_01759"/>
<organism evidence="12 13">
    <name type="scientific">Fluoribacter dumoffii</name>
    <dbReference type="NCBI Taxonomy" id="463"/>
    <lineage>
        <taxon>Bacteria</taxon>
        <taxon>Pseudomonadati</taxon>
        <taxon>Pseudomonadota</taxon>
        <taxon>Gammaproteobacteria</taxon>
        <taxon>Legionellales</taxon>
        <taxon>Legionellaceae</taxon>
        <taxon>Fluoribacter</taxon>
    </lineage>
</organism>
<name>A0A377G789_9GAMM</name>
<evidence type="ECO:0000256" key="6">
    <source>
        <dbReference type="ARBA" id="ARBA00022847"/>
    </source>
</evidence>
<dbReference type="GO" id="GO:0005886">
    <property type="term" value="C:plasma membrane"/>
    <property type="evidence" value="ECO:0007669"/>
    <property type="project" value="UniProtKB-SubCell"/>
</dbReference>
<feature type="transmembrane region" description="Helical" evidence="10">
    <location>
        <begin position="268"/>
        <end position="288"/>
    </location>
</feature>
<dbReference type="InterPro" id="IPR011701">
    <property type="entry name" value="MFS"/>
</dbReference>
<evidence type="ECO:0000313" key="13">
    <source>
        <dbReference type="Proteomes" id="UP000254554"/>
    </source>
</evidence>
<comment type="similarity">
    <text evidence="2">Belongs to the major facilitator superfamily. Metabolite:H+ Symporter (MHS) family (TC 2.A.1.6) family.</text>
</comment>
<proteinExistence type="inferred from homology"/>
<comment type="subcellular location">
    <subcellularLocation>
        <location evidence="1">Cell membrane</location>
        <topology evidence="1">Multi-pass membrane protein</topology>
    </subcellularLocation>
</comment>
<feature type="region of interest" description="Disordered" evidence="9">
    <location>
        <begin position="419"/>
        <end position="438"/>
    </location>
</feature>
<dbReference type="Gene3D" id="1.20.1250.20">
    <property type="entry name" value="MFS general substrate transporter like domains"/>
    <property type="match status" value="2"/>
</dbReference>
<gene>
    <name evidence="12" type="primary">proP_2</name>
    <name evidence="12" type="ORF">NCTC11370_00662</name>
</gene>
<feature type="transmembrane region" description="Helical" evidence="10">
    <location>
        <begin position="391"/>
        <end position="409"/>
    </location>
</feature>
<dbReference type="InterPro" id="IPR020846">
    <property type="entry name" value="MFS_dom"/>
</dbReference>
<dbReference type="EMBL" id="UGGT01000001">
    <property type="protein sequence ID" value="STO20603.1"/>
    <property type="molecule type" value="Genomic_DNA"/>
</dbReference>
<feature type="transmembrane region" description="Helical" evidence="10">
    <location>
        <begin position="101"/>
        <end position="121"/>
    </location>
</feature>
<evidence type="ECO:0000256" key="3">
    <source>
        <dbReference type="ARBA" id="ARBA00022448"/>
    </source>
</evidence>